<keyword evidence="3" id="KW-1185">Reference proteome</keyword>
<feature type="transmembrane region" description="Helical" evidence="1">
    <location>
        <begin position="203"/>
        <end position="227"/>
    </location>
</feature>
<gene>
    <name evidence="2" type="ORF">ATL39_1670</name>
</gene>
<dbReference type="GO" id="GO:0140359">
    <property type="term" value="F:ABC-type transporter activity"/>
    <property type="evidence" value="ECO:0007669"/>
    <property type="project" value="InterPro"/>
</dbReference>
<keyword evidence="1" id="KW-1133">Transmembrane helix</keyword>
<dbReference type="AlphaFoldDB" id="A0A419V4E2"/>
<evidence type="ECO:0000313" key="2">
    <source>
        <dbReference type="EMBL" id="RKD73377.1"/>
    </source>
</evidence>
<dbReference type="EMBL" id="RAPK01000008">
    <property type="protein sequence ID" value="RKD73377.1"/>
    <property type="molecule type" value="Genomic_DNA"/>
</dbReference>
<evidence type="ECO:0000256" key="1">
    <source>
        <dbReference type="SAM" id="Phobius"/>
    </source>
</evidence>
<protein>
    <submittedName>
        <fullName evidence="2">ABC-2 type transport system permease protein</fullName>
    </submittedName>
</protein>
<reference evidence="2 3" key="1">
    <citation type="submission" date="2018-09" db="EMBL/GenBank/DDBJ databases">
        <title>Genomic Encyclopedia of Archaeal and Bacterial Type Strains, Phase II (KMG-II): from individual species to whole genera.</title>
        <authorList>
            <person name="Goeker M."/>
        </authorList>
    </citation>
    <scope>NUCLEOTIDE SEQUENCE [LARGE SCALE GENOMIC DNA]</scope>
    <source>
        <strain evidence="2 3">DSM 17008</strain>
    </source>
</reference>
<accession>A0A419V4E2</accession>
<sequence length="312" mass="34590">MSKFTALVKNEFMKLFSRTGTWVMAGILAVVIIGGALITLLNTEPPADNWRAEVQQQVEGDREALAEDPEAVFLQERLTLNNYRLDNDIAPINDATQWGFVDFVSILTMFVTLFTVIAATSSVAGEFTNGTIKLLLIRPVKRWMILLSKLIVSLFYAAGLLLLLFVTAYLAGGLFFGFQSPQLTTLYIDNGQVVEQSMAASIWAGYGLAMVNLVMMTIFAFMIAAIFRNSSIAIGLTIFLMFAGTNVVVFLSQYDWAKYILFANTDLRMYFGTGEPLIDGMTLGFSIVILAIYFAVFAFLTFFVFSKRDVAA</sequence>
<organism evidence="2 3">
    <name type="scientific">Sinobaca qinghaiensis</name>
    <dbReference type="NCBI Taxonomy" id="342944"/>
    <lineage>
        <taxon>Bacteria</taxon>
        <taxon>Bacillati</taxon>
        <taxon>Bacillota</taxon>
        <taxon>Bacilli</taxon>
        <taxon>Bacillales</taxon>
        <taxon>Sporolactobacillaceae</taxon>
        <taxon>Sinobaca</taxon>
    </lineage>
</organism>
<dbReference type="GO" id="GO:0005886">
    <property type="term" value="C:plasma membrane"/>
    <property type="evidence" value="ECO:0007669"/>
    <property type="project" value="UniProtKB-SubCell"/>
</dbReference>
<feature type="transmembrane region" description="Helical" evidence="1">
    <location>
        <begin position="234"/>
        <end position="254"/>
    </location>
</feature>
<evidence type="ECO:0000313" key="3">
    <source>
        <dbReference type="Proteomes" id="UP000285120"/>
    </source>
</evidence>
<keyword evidence="1" id="KW-0812">Transmembrane</keyword>
<dbReference type="OrthoDB" id="8613028at2"/>
<keyword evidence="1" id="KW-0472">Membrane</keyword>
<dbReference type="PANTHER" id="PTHR37305:SF1">
    <property type="entry name" value="MEMBRANE PROTEIN"/>
    <property type="match status" value="1"/>
</dbReference>
<feature type="transmembrane region" description="Helical" evidence="1">
    <location>
        <begin position="103"/>
        <end position="125"/>
    </location>
</feature>
<feature type="transmembrane region" description="Helical" evidence="1">
    <location>
        <begin position="146"/>
        <end position="171"/>
    </location>
</feature>
<feature type="transmembrane region" description="Helical" evidence="1">
    <location>
        <begin position="283"/>
        <end position="305"/>
    </location>
</feature>
<comment type="caution">
    <text evidence="2">The sequence shown here is derived from an EMBL/GenBank/DDBJ whole genome shotgun (WGS) entry which is preliminary data.</text>
</comment>
<name>A0A419V4E2_9BACL</name>
<dbReference type="RefSeq" id="WP_120192874.1">
    <property type="nucleotide sequence ID" value="NZ_RAPK01000008.1"/>
</dbReference>
<feature type="transmembrane region" description="Helical" evidence="1">
    <location>
        <begin position="21"/>
        <end position="41"/>
    </location>
</feature>
<dbReference type="Proteomes" id="UP000285120">
    <property type="component" value="Unassembled WGS sequence"/>
</dbReference>
<proteinExistence type="predicted"/>
<dbReference type="Pfam" id="PF12679">
    <property type="entry name" value="ABC2_membrane_2"/>
    <property type="match status" value="1"/>
</dbReference>
<dbReference type="PANTHER" id="PTHR37305">
    <property type="entry name" value="INTEGRAL MEMBRANE PROTEIN-RELATED"/>
    <property type="match status" value="1"/>
</dbReference>